<dbReference type="SMART" id="SM00458">
    <property type="entry name" value="RICIN"/>
    <property type="match status" value="1"/>
</dbReference>
<comment type="caution">
    <text evidence="3">The sequence shown here is derived from an EMBL/GenBank/DDBJ whole genome shotgun (WGS) entry which is preliminary data.</text>
</comment>
<dbReference type="CDD" id="cd00161">
    <property type="entry name" value="beta-trefoil_Ricin-like"/>
    <property type="match status" value="1"/>
</dbReference>
<dbReference type="InterPro" id="IPR035992">
    <property type="entry name" value="Ricin_B-like_lectins"/>
</dbReference>
<feature type="chain" id="PRO_5018985221" description="Ricin B lectin domain-containing protein" evidence="1">
    <location>
        <begin position="29"/>
        <end position="176"/>
    </location>
</feature>
<evidence type="ECO:0000259" key="2">
    <source>
        <dbReference type="SMART" id="SM00458"/>
    </source>
</evidence>
<accession>A0A401W706</accession>
<dbReference type="InterPro" id="IPR000772">
    <property type="entry name" value="Ricin_B_lectin"/>
</dbReference>
<protein>
    <recommendedName>
        <fullName evidence="2">Ricin B lectin domain-containing protein</fullName>
    </recommendedName>
</protein>
<gene>
    <name evidence="3" type="ORF">GKJPGBOP_04830</name>
</gene>
<reference evidence="3 4" key="1">
    <citation type="submission" date="2018-11" db="EMBL/GenBank/DDBJ databases">
        <title>Whole genome sequence of Streptomyces paromomycinus NBRC 15454(T).</title>
        <authorList>
            <person name="Komaki H."/>
            <person name="Tamura T."/>
        </authorList>
    </citation>
    <scope>NUCLEOTIDE SEQUENCE [LARGE SCALE GENOMIC DNA]</scope>
    <source>
        <strain evidence="3 4">NBRC 15454</strain>
    </source>
</reference>
<dbReference type="AlphaFoldDB" id="A0A401W706"/>
<dbReference type="Proteomes" id="UP000286746">
    <property type="component" value="Unassembled WGS sequence"/>
</dbReference>
<dbReference type="PROSITE" id="PS50231">
    <property type="entry name" value="RICIN_B_LECTIN"/>
    <property type="match status" value="1"/>
</dbReference>
<name>A0A401W706_STREY</name>
<keyword evidence="4" id="KW-1185">Reference proteome</keyword>
<evidence type="ECO:0000256" key="1">
    <source>
        <dbReference type="SAM" id="SignalP"/>
    </source>
</evidence>
<dbReference type="RefSeq" id="WP_125055777.1">
    <property type="nucleotide sequence ID" value="NZ_BHZD01000001.1"/>
</dbReference>
<dbReference type="EMBL" id="BHZD01000001">
    <property type="protein sequence ID" value="GCD45110.1"/>
    <property type="molecule type" value="Genomic_DNA"/>
</dbReference>
<evidence type="ECO:0000313" key="3">
    <source>
        <dbReference type="EMBL" id="GCD45110.1"/>
    </source>
</evidence>
<dbReference type="Gene3D" id="2.80.10.50">
    <property type="match status" value="1"/>
</dbReference>
<proteinExistence type="predicted"/>
<dbReference type="SUPFAM" id="SSF50370">
    <property type="entry name" value="Ricin B-like lectins"/>
    <property type="match status" value="1"/>
</dbReference>
<organism evidence="3 4">
    <name type="scientific">Streptomyces paromomycinus</name>
    <name type="common">Streptomyces rimosus subsp. paromomycinus</name>
    <dbReference type="NCBI Taxonomy" id="92743"/>
    <lineage>
        <taxon>Bacteria</taxon>
        <taxon>Bacillati</taxon>
        <taxon>Actinomycetota</taxon>
        <taxon>Actinomycetes</taxon>
        <taxon>Kitasatosporales</taxon>
        <taxon>Streptomycetaceae</taxon>
        <taxon>Streptomyces</taxon>
    </lineage>
</organism>
<feature type="domain" description="Ricin B lectin" evidence="2">
    <location>
        <begin position="41"/>
        <end position="173"/>
    </location>
</feature>
<evidence type="ECO:0000313" key="4">
    <source>
        <dbReference type="Proteomes" id="UP000286746"/>
    </source>
</evidence>
<keyword evidence="1" id="KW-0732">Signal</keyword>
<sequence>MRISKKAGVLVSVAALSLTGLTVSTSQADDGPWLPGEGQIFRAYNAGVRQYLDANSRYPDDKRVITFPRRTTDLQRWAVKDPSADTFQVESMERRGYCIEAPVNMDTPAVLAECEDNPLQKWKFVIEGDRTLLARGGSTGEVLGATGKSDNATYKSVNLQLKTSSLNQRWYIQDAA</sequence>
<feature type="signal peptide" evidence="1">
    <location>
        <begin position="1"/>
        <end position="28"/>
    </location>
</feature>